<dbReference type="AlphaFoldDB" id="A0A8X6FCH1"/>
<name>A0A8X6FCH1_TRICU</name>
<keyword evidence="2" id="KW-1185">Reference proteome</keyword>
<dbReference type="EMBL" id="BMAO01021584">
    <property type="protein sequence ID" value="GFQ75716.1"/>
    <property type="molecule type" value="Genomic_DNA"/>
</dbReference>
<dbReference type="Proteomes" id="UP000887116">
    <property type="component" value="Unassembled WGS sequence"/>
</dbReference>
<sequence>VKQHNSSTLPTCIGYTLIFMFNIAESSNLLIKSYSDMYSHLQQKPIVYLILVSRSFEFQISAISKPNNLGTTCKENTVLILY</sequence>
<organism evidence="1 2">
    <name type="scientific">Trichonephila clavata</name>
    <name type="common">Joro spider</name>
    <name type="synonym">Nephila clavata</name>
    <dbReference type="NCBI Taxonomy" id="2740835"/>
    <lineage>
        <taxon>Eukaryota</taxon>
        <taxon>Metazoa</taxon>
        <taxon>Ecdysozoa</taxon>
        <taxon>Arthropoda</taxon>
        <taxon>Chelicerata</taxon>
        <taxon>Arachnida</taxon>
        <taxon>Araneae</taxon>
        <taxon>Araneomorphae</taxon>
        <taxon>Entelegynae</taxon>
        <taxon>Araneoidea</taxon>
        <taxon>Nephilidae</taxon>
        <taxon>Trichonephila</taxon>
    </lineage>
</organism>
<gene>
    <name evidence="1" type="ORF">TNCT_704351</name>
</gene>
<evidence type="ECO:0000313" key="2">
    <source>
        <dbReference type="Proteomes" id="UP000887116"/>
    </source>
</evidence>
<protein>
    <submittedName>
        <fullName evidence="1">Uncharacterized protein</fullName>
    </submittedName>
</protein>
<proteinExistence type="predicted"/>
<comment type="caution">
    <text evidence="1">The sequence shown here is derived from an EMBL/GenBank/DDBJ whole genome shotgun (WGS) entry which is preliminary data.</text>
</comment>
<evidence type="ECO:0000313" key="1">
    <source>
        <dbReference type="EMBL" id="GFQ75716.1"/>
    </source>
</evidence>
<accession>A0A8X6FCH1</accession>
<feature type="non-terminal residue" evidence="1">
    <location>
        <position position="82"/>
    </location>
</feature>
<reference evidence="1" key="1">
    <citation type="submission" date="2020-07" db="EMBL/GenBank/DDBJ databases">
        <title>Multicomponent nature underlies the extraordinary mechanical properties of spider dragline silk.</title>
        <authorList>
            <person name="Kono N."/>
            <person name="Nakamura H."/>
            <person name="Mori M."/>
            <person name="Yoshida Y."/>
            <person name="Ohtoshi R."/>
            <person name="Malay A.D."/>
            <person name="Moran D.A.P."/>
            <person name="Tomita M."/>
            <person name="Numata K."/>
            <person name="Arakawa K."/>
        </authorList>
    </citation>
    <scope>NUCLEOTIDE SEQUENCE</scope>
</reference>